<evidence type="ECO:0000313" key="2">
    <source>
        <dbReference type="Proteomes" id="UP000306416"/>
    </source>
</evidence>
<keyword evidence="2" id="KW-1185">Reference proteome</keyword>
<evidence type="ECO:0008006" key="3">
    <source>
        <dbReference type="Google" id="ProtNLM"/>
    </source>
</evidence>
<name>A0A4V3NZ84_9BACT</name>
<accession>A0A4V3NZ84</accession>
<evidence type="ECO:0000313" key="1">
    <source>
        <dbReference type="EMBL" id="TGU70622.1"/>
    </source>
</evidence>
<organism evidence="1 2">
    <name type="scientific">Geomonas terrae</name>
    <dbReference type="NCBI Taxonomy" id="2562681"/>
    <lineage>
        <taxon>Bacteria</taxon>
        <taxon>Pseudomonadati</taxon>
        <taxon>Thermodesulfobacteriota</taxon>
        <taxon>Desulfuromonadia</taxon>
        <taxon>Geobacterales</taxon>
        <taxon>Geobacteraceae</taxon>
        <taxon>Geomonas</taxon>
    </lineage>
</organism>
<dbReference type="Proteomes" id="UP000306416">
    <property type="component" value="Unassembled WGS sequence"/>
</dbReference>
<protein>
    <recommendedName>
        <fullName evidence="3">DNA helicase PriA</fullName>
    </recommendedName>
</protein>
<proteinExistence type="predicted"/>
<sequence length="63" mass="7081">MFRGYMRCGFCGHEFEESEGNVGCKNCPMSSGCKMVKCPRCNYENPPEPALVKGLKKIFGKKQ</sequence>
<comment type="caution">
    <text evidence="1">The sequence shown here is derived from an EMBL/GenBank/DDBJ whole genome shotgun (WGS) entry which is preliminary data.</text>
</comment>
<gene>
    <name evidence="1" type="ORF">E4633_16600</name>
</gene>
<dbReference type="EMBL" id="SRSC01000004">
    <property type="protein sequence ID" value="TGU70622.1"/>
    <property type="molecule type" value="Genomic_DNA"/>
</dbReference>
<reference evidence="1 2" key="1">
    <citation type="submission" date="2019-04" db="EMBL/GenBank/DDBJ databases">
        <title>Geobacter oryzae sp. nov., ferric-reducing bacteria isolated from paddy soil.</title>
        <authorList>
            <person name="Xu Z."/>
            <person name="Masuda Y."/>
            <person name="Itoh H."/>
            <person name="Senoo K."/>
        </authorList>
    </citation>
    <scope>NUCLEOTIDE SEQUENCE [LARGE SCALE GENOMIC DNA]</scope>
    <source>
        <strain evidence="1 2">Red111</strain>
    </source>
</reference>
<dbReference type="AlphaFoldDB" id="A0A4V3NZ84"/>